<dbReference type="Proteomes" id="UP000256321">
    <property type="component" value="Unassembled WGS sequence"/>
</dbReference>
<evidence type="ECO:0000313" key="1">
    <source>
        <dbReference type="EMBL" id="RDU48107.1"/>
    </source>
</evidence>
<sequence length="67" mass="7628">MNGIIINDELHELVSSRTGEPCDNCSLQVNCDKTDFFLCTVIAGRHKSDERFINRGKAKEFIEKLNL</sequence>
<organism evidence="1 2">
    <name type="scientific">Parabacteroides acidifaciens</name>
    <dbReference type="NCBI Taxonomy" id="2290935"/>
    <lineage>
        <taxon>Bacteria</taxon>
        <taxon>Pseudomonadati</taxon>
        <taxon>Bacteroidota</taxon>
        <taxon>Bacteroidia</taxon>
        <taxon>Bacteroidales</taxon>
        <taxon>Tannerellaceae</taxon>
        <taxon>Parabacteroides</taxon>
    </lineage>
</organism>
<comment type="caution">
    <text evidence="1">The sequence shown here is derived from an EMBL/GenBank/DDBJ whole genome shotgun (WGS) entry which is preliminary data.</text>
</comment>
<name>A0A3D8HC50_9BACT</name>
<protein>
    <submittedName>
        <fullName evidence="1">Uncharacterized protein</fullName>
    </submittedName>
</protein>
<dbReference type="AlphaFoldDB" id="A0A3D8HC50"/>
<gene>
    <name evidence="1" type="ORF">DWU89_16190</name>
</gene>
<evidence type="ECO:0000313" key="2">
    <source>
        <dbReference type="Proteomes" id="UP000256321"/>
    </source>
</evidence>
<dbReference type="EMBL" id="QREV01000048">
    <property type="protein sequence ID" value="RDU48107.1"/>
    <property type="molecule type" value="Genomic_DNA"/>
</dbReference>
<accession>A0A3D8HC50</accession>
<reference evidence="1 2" key="1">
    <citation type="submission" date="2018-07" db="EMBL/GenBank/DDBJ databases">
        <title>Parabacteroides acidifaciens nov. sp., isolated from human feces.</title>
        <authorList>
            <person name="Wang Y.J."/>
        </authorList>
    </citation>
    <scope>NUCLEOTIDE SEQUENCE [LARGE SCALE GENOMIC DNA]</scope>
    <source>
        <strain evidence="1 2">426-9</strain>
    </source>
</reference>
<proteinExistence type="predicted"/>